<accession>A0ABS8VJY8</accession>
<organism evidence="2 3">
    <name type="scientific">Datura stramonium</name>
    <name type="common">Jimsonweed</name>
    <name type="synonym">Common thornapple</name>
    <dbReference type="NCBI Taxonomy" id="4076"/>
    <lineage>
        <taxon>Eukaryota</taxon>
        <taxon>Viridiplantae</taxon>
        <taxon>Streptophyta</taxon>
        <taxon>Embryophyta</taxon>
        <taxon>Tracheophyta</taxon>
        <taxon>Spermatophyta</taxon>
        <taxon>Magnoliopsida</taxon>
        <taxon>eudicotyledons</taxon>
        <taxon>Gunneridae</taxon>
        <taxon>Pentapetalae</taxon>
        <taxon>asterids</taxon>
        <taxon>lamiids</taxon>
        <taxon>Solanales</taxon>
        <taxon>Solanaceae</taxon>
        <taxon>Solanoideae</taxon>
        <taxon>Datureae</taxon>
        <taxon>Datura</taxon>
    </lineage>
</organism>
<reference evidence="2 3" key="1">
    <citation type="journal article" date="2021" name="BMC Genomics">
        <title>Datura genome reveals duplications of psychoactive alkaloid biosynthetic genes and high mutation rate following tissue culture.</title>
        <authorList>
            <person name="Rajewski A."/>
            <person name="Carter-House D."/>
            <person name="Stajich J."/>
            <person name="Litt A."/>
        </authorList>
    </citation>
    <scope>NUCLEOTIDE SEQUENCE [LARGE SCALE GENOMIC DNA]</scope>
    <source>
        <strain evidence="2">AR-01</strain>
    </source>
</reference>
<proteinExistence type="predicted"/>
<protein>
    <submittedName>
        <fullName evidence="2">Uncharacterized protein</fullName>
    </submittedName>
</protein>
<dbReference type="Proteomes" id="UP000823775">
    <property type="component" value="Unassembled WGS sequence"/>
</dbReference>
<evidence type="ECO:0000256" key="1">
    <source>
        <dbReference type="SAM" id="MobiDB-lite"/>
    </source>
</evidence>
<keyword evidence="3" id="KW-1185">Reference proteome</keyword>
<comment type="caution">
    <text evidence="2">The sequence shown here is derived from an EMBL/GenBank/DDBJ whole genome shotgun (WGS) entry which is preliminary data.</text>
</comment>
<name>A0ABS8VJY8_DATST</name>
<gene>
    <name evidence="2" type="ORF">HAX54_038515</name>
</gene>
<dbReference type="EMBL" id="JACEIK010005261">
    <property type="protein sequence ID" value="MCE0481104.1"/>
    <property type="molecule type" value="Genomic_DNA"/>
</dbReference>
<evidence type="ECO:0000313" key="2">
    <source>
        <dbReference type="EMBL" id="MCE0481104.1"/>
    </source>
</evidence>
<evidence type="ECO:0000313" key="3">
    <source>
        <dbReference type="Proteomes" id="UP000823775"/>
    </source>
</evidence>
<feature type="compositionally biased region" description="Low complexity" evidence="1">
    <location>
        <begin position="46"/>
        <end position="55"/>
    </location>
</feature>
<feature type="region of interest" description="Disordered" evidence="1">
    <location>
        <begin position="34"/>
        <end position="83"/>
    </location>
</feature>
<sequence length="95" mass="10266">MSKLMSCRDLDGPSLVPSSIQVYQTRSVAGQQVVNSHTDEGDDSLVDGSSLGDDGSYSDKDSGNEATSSPTGDSEPIREYVLKAKTPRFRDSLHW</sequence>